<protein>
    <submittedName>
        <fullName evidence="2">Uncharacterized protein</fullName>
    </submittedName>
</protein>
<dbReference type="KEGG" id="gfe:Gferi_21015"/>
<keyword evidence="3" id="KW-1185">Reference proteome</keyword>
<dbReference type="EMBL" id="CP017269">
    <property type="protein sequence ID" value="AOT71796.1"/>
    <property type="molecule type" value="Genomic_DNA"/>
</dbReference>
<proteinExistence type="predicted"/>
<evidence type="ECO:0000313" key="3">
    <source>
        <dbReference type="Proteomes" id="UP000095743"/>
    </source>
</evidence>
<keyword evidence="1" id="KW-0472">Membrane</keyword>
<reference evidence="2 3" key="1">
    <citation type="submission" date="2016-09" db="EMBL/GenBank/DDBJ databases">
        <title>Genomic analysis reveals versatility of anaerobic energy metabolism of Geosporobacter ferrireducens IRF9 of phylum Firmicutes.</title>
        <authorList>
            <person name="Kim S.-J."/>
        </authorList>
    </citation>
    <scope>NUCLEOTIDE SEQUENCE [LARGE SCALE GENOMIC DNA]</scope>
    <source>
        <strain evidence="2 3">IRF9</strain>
    </source>
</reference>
<keyword evidence="1" id="KW-0812">Transmembrane</keyword>
<sequence>MRNNVKTVEILFTKFVVPVPVTQLLMLVQNPVVMWKFFDRRKRRKLKECVSQRRNIDDFLCDTYYEEEDDE</sequence>
<dbReference type="RefSeq" id="WP_069979999.1">
    <property type="nucleotide sequence ID" value="NZ_CP017269.1"/>
</dbReference>
<evidence type="ECO:0000256" key="1">
    <source>
        <dbReference type="SAM" id="Phobius"/>
    </source>
</evidence>
<feature type="transmembrane region" description="Helical" evidence="1">
    <location>
        <begin position="20"/>
        <end position="38"/>
    </location>
</feature>
<dbReference type="STRING" id="1424294.Gferi_21015"/>
<dbReference type="AlphaFoldDB" id="A0A1D8GLK2"/>
<dbReference type="Proteomes" id="UP000095743">
    <property type="component" value="Chromosome"/>
</dbReference>
<organism evidence="2 3">
    <name type="scientific">Geosporobacter ferrireducens</name>
    <dbReference type="NCBI Taxonomy" id="1424294"/>
    <lineage>
        <taxon>Bacteria</taxon>
        <taxon>Bacillati</taxon>
        <taxon>Bacillota</taxon>
        <taxon>Clostridia</taxon>
        <taxon>Peptostreptococcales</taxon>
        <taxon>Thermotaleaceae</taxon>
        <taxon>Geosporobacter</taxon>
    </lineage>
</organism>
<keyword evidence="1" id="KW-1133">Transmembrane helix</keyword>
<accession>A0A1D8GLK2</accession>
<evidence type="ECO:0000313" key="2">
    <source>
        <dbReference type="EMBL" id="AOT71796.1"/>
    </source>
</evidence>
<gene>
    <name evidence="2" type="ORF">Gferi_21015</name>
</gene>
<name>A0A1D8GLK2_9FIRM</name>